<evidence type="ECO:0000313" key="2">
    <source>
        <dbReference type="Proteomes" id="UP000289152"/>
    </source>
</evidence>
<keyword evidence="2" id="KW-1185">Reference proteome</keyword>
<dbReference type="Proteomes" id="UP000289152">
    <property type="component" value="Unassembled WGS sequence"/>
</dbReference>
<evidence type="ECO:0000313" key="1">
    <source>
        <dbReference type="EMBL" id="RXK41068.1"/>
    </source>
</evidence>
<dbReference type="VEuPathDB" id="FungiDB:TREMEDRAFT_74773"/>
<dbReference type="InParanoid" id="A0A4Q1BSX2"/>
<reference evidence="1 2" key="1">
    <citation type="submission" date="2016-06" db="EMBL/GenBank/DDBJ databases">
        <title>Evolution of pathogenesis and genome organization in the Tremellales.</title>
        <authorList>
            <person name="Cuomo C."/>
            <person name="Litvintseva A."/>
            <person name="Heitman J."/>
            <person name="Chen Y."/>
            <person name="Sun S."/>
            <person name="Springer D."/>
            <person name="Dromer F."/>
            <person name="Young S."/>
            <person name="Zeng Q."/>
            <person name="Chapman S."/>
            <person name="Gujja S."/>
            <person name="Saif S."/>
            <person name="Birren B."/>
        </authorList>
    </citation>
    <scope>NUCLEOTIDE SEQUENCE [LARGE SCALE GENOMIC DNA]</scope>
    <source>
        <strain evidence="1 2">ATCC 28783</strain>
    </source>
</reference>
<comment type="caution">
    <text evidence="1">The sequence shown here is derived from an EMBL/GenBank/DDBJ whole genome shotgun (WGS) entry which is preliminary data.</text>
</comment>
<protein>
    <submittedName>
        <fullName evidence="1">Uncharacterized protein</fullName>
    </submittedName>
</protein>
<name>A0A4Q1BSX2_TREME</name>
<dbReference type="AlphaFoldDB" id="A0A4Q1BSX2"/>
<dbReference type="OrthoDB" id="2429551at2759"/>
<proteinExistence type="predicted"/>
<sequence>MQSVVDAATSAANIATTHAQNIASAAVNAVGYGTEQVSNEHEHDHDHRVDLPPDAQVSDIIKMDSDGLSVFEDEEVRHEILVKLNKLAVEDVRHGLKEVAALDLVVEGGVNKGISYYHPKRFFKVHRPMGIDYIGEIEIEAGKSIHVRCHKAGAGGKTTFHSIDTRPGEEHGAVFVTGEPLKWFEY</sequence>
<accession>A0A4Q1BSX2</accession>
<organism evidence="1 2">
    <name type="scientific">Tremella mesenterica</name>
    <name type="common">Jelly fungus</name>
    <dbReference type="NCBI Taxonomy" id="5217"/>
    <lineage>
        <taxon>Eukaryota</taxon>
        <taxon>Fungi</taxon>
        <taxon>Dikarya</taxon>
        <taxon>Basidiomycota</taxon>
        <taxon>Agaricomycotina</taxon>
        <taxon>Tremellomycetes</taxon>
        <taxon>Tremellales</taxon>
        <taxon>Tremellaceae</taxon>
        <taxon>Tremella</taxon>
    </lineage>
</organism>
<gene>
    <name evidence="1" type="ORF">M231_01699</name>
</gene>
<dbReference type="EMBL" id="SDIL01000012">
    <property type="protein sequence ID" value="RXK41068.1"/>
    <property type="molecule type" value="Genomic_DNA"/>
</dbReference>